<evidence type="ECO:0000256" key="1">
    <source>
        <dbReference type="ARBA" id="ARBA00000707"/>
    </source>
</evidence>
<dbReference type="GO" id="GO:0006508">
    <property type="term" value="P:proteolysis"/>
    <property type="evidence" value="ECO:0007669"/>
    <property type="project" value="UniProtKB-KW"/>
</dbReference>
<dbReference type="InterPro" id="IPR038765">
    <property type="entry name" value="Papain-like_cys_pep_sf"/>
</dbReference>
<keyword evidence="9" id="KW-1185">Reference proteome</keyword>
<feature type="domain" description="OTU" evidence="7">
    <location>
        <begin position="57"/>
        <end position="266"/>
    </location>
</feature>
<evidence type="ECO:0000256" key="2">
    <source>
        <dbReference type="ARBA" id="ARBA00012759"/>
    </source>
</evidence>
<dbReference type="Pfam" id="PF10275">
    <property type="entry name" value="Peptidase_C65"/>
    <property type="match status" value="1"/>
</dbReference>
<dbReference type="GO" id="GO:0043130">
    <property type="term" value="F:ubiquitin binding"/>
    <property type="evidence" value="ECO:0007669"/>
    <property type="project" value="TreeGrafter"/>
</dbReference>
<dbReference type="SUPFAM" id="SSF54001">
    <property type="entry name" value="Cysteine proteinases"/>
    <property type="match status" value="1"/>
</dbReference>
<evidence type="ECO:0000256" key="4">
    <source>
        <dbReference type="ARBA" id="ARBA00022786"/>
    </source>
</evidence>
<dbReference type="OrthoDB" id="18915at2759"/>
<dbReference type="InterPro" id="IPR042468">
    <property type="entry name" value="Peptidase_C65_otubain_sub1"/>
</dbReference>
<dbReference type="PANTHER" id="PTHR12931">
    <property type="entry name" value="UBIQUITIN THIOLESTERASE PROTEIN OTUB"/>
    <property type="match status" value="1"/>
</dbReference>
<keyword evidence="4" id="KW-0833">Ubl conjugation pathway</keyword>
<keyword evidence="6" id="KW-0788">Thiol protease</keyword>
<dbReference type="Proteomes" id="UP000807353">
    <property type="component" value="Unassembled WGS sequence"/>
</dbReference>
<organism evidence="8 9">
    <name type="scientific">Collybia nuda</name>
    <dbReference type="NCBI Taxonomy" id="64659"/>
    <lineage>
        <taxon>Eukaryota</taxon>
        <taxon>Fungi</taxon>
        <taxon>Dikarya</taxon>
        <taxon>Basidiomycota</taxon>
        <taxon>Agaricomycotina</taxon>
        <taxon>Agaricomycetes</taxon>
        <taxon>Agaricomycetidae</taxon>
        <taxon>Agaricales</taxon>
        <taxon>Tricholomatineae</taxon>
        <taxon>Clitocybaceae</taxon>
        <taxon>Collybia</taxon>
    </lineage>
</organism>
<dbReference type="InterPro" id="IPR003323">
    <property type="entry name" value="OTU_dom"/>
</dbReference>
<evidence type="ECO:0000313" key="8">
    <source>
        <dbReference type="EMBL" id="KAF9463306.1"/>
    </source>
</evidence>
<dbReference type="GO" id="GO:0004843">
    <property type="term" value="F:cysteine-type deubiquitinase activity"/>
    <property type="evidence" value="ECO:0007669"/>
    <property type="project" value="UniProtKB-EC"/>
</dbReference>
<dbReference type="PROSITE" id="PS50802">
    <property type="entry name" value="OTU"/>
    <property type="match status" value="1"/>
</dbReference>
<dbReference type="InterPro" id="IPR042467">
    <property type="entry name" value="Peptidase_C65_otubain_sub2"/>
</dbReference>
<comment type="catalytic activity">
    <reaction evidence="1">
        <text>Thiol-dependent hydrolysis of ester, thioester, amide, peptide and isopeptide bonds formed by the C-terminal Gly of ubiquitin (a 76-residue protein attached to proteins as an intracellular targeting signal).</text>
        <dbReference type="EC" id="3.4.19.12"/>
    </reaction>
</comment>
<gene>
    <name evidence="8" type="ORF">BDZ94DRAFT_1192913</name>
</gene>
<dbReference type="CDD" id="cd22749">
    <property type="entry name" value="Otubain_C65"/>
    <property type="match status" value="1"/>
</dbReference>
<keyword evidence="5" id="KW-0378">Hydrolase</keyword>
<dbReference type="EMBL" id="MU150263">
    <property type="protein sequence ID" value="KAF9463306.1"/>
    <property type="molecule type" value="Genomic_DNA"/>
</dbReference>
<evidence type="ECO:0000259" key="7">
    <source>
        <dbReference type="PROSITE" id="PS50802"/>
    </source>
</evidence>
<reference evidence="8" key="1">
    <citation type="submission" date="2020-11" db="EMBL/GenBank/DDBJ databases">
        <authorList>
            <consortium name="DOE Joint Genome Institute"/>
            <person name="Ahrendt S."/>
            <person name="Riley R."/>
            <person name="Andreopoulos W."/>
            <person name="Labutti K."/>
            <person name="Pangilinan J."/>
            <person name="Ruiz-Duenas F.J."/>
            <person name="Barrasa J.M."/>
            <person name="Sanchez-Garcia M."/>
            <person name="Camarero S."/>
            <person name="Miyauchi S."/>
            <person name="Serrano A."/>
            <person name="Linde D."/>
            <person name="Babiker R."/>
            <person name="Drula E."/>
            <person name="Ayuso-Fernandez I."/>
            <person name="Pacheco R."/>
            <person name="Padilla G."/>
            <person name="Ferreira P."/>
            <person name="Barriuso J."/>
            <person name="Kellner H."/>
            <person name="Castanera R."/>
            <person name="Alfaro M."/>
            <person name="Ramirez L."/>
            <person name="Pisabarro A.G."/>
            <person name="Kuo A."/>
            <person name="Tritt A."/>
            <person name="Lipzen A."/>
            <person name="He G."/>
            <person name="Yan M."/>
            <person name="Ng V."/>
            <person name="Cullen D."/>
            <person name="Martin F."/>
            <person name="Rosso M.-N."/>
            <person name="Henrissat B."/>
            <person name="Hibbett D."/>
            <person name="Martinez A.T."/>
            <person name="Grigoriev I.V."/>
        </authorList>
    </citation>
    <scope>NUCLEOTIDE SEQUENCE</scope>
    <source>
        <strain evidence="8">CBS 247.69</strain>
    </source>
</reference>
<evidence type="ECO:0000256" key="3">
    <source>
        <dbReference type="ARBA" id="ARBA00022670"/>
    </source>
</evidence>
<name>A0A9P5Y8M2_9AGAR</name>
<dbReference type="InterPro" id="IPR019400">
    <property type="entry name" value="Peptidase_C65_otubain"/>
</dbReference>
<evidence type="ECO:0000256" key="6">
    <source>
        <dbReference type="ARBA" id="ARBA00022807"/>
    </source>
</evidence>
<dbReference type="Gene3D" id="1.20.1300.20">
    <property type="entry name" value="Peptidase C65 Otubain, subdomain 2"/>
    <property type="match status" value="1"/>
</dbReference>
<dbReference type="PANTHER" id="PTHR12931:SF15">
    <property type="entry name" value="UBIQUITIN THIOESTERASE OTUBAIN-LIKE"/>
    <property type="match status" value="1"/>
</dbReference>
<comment type="caution">
    <text evidence="8">The sequence shown here is derived from an EMBL/GenBank/DDBJ whole genome shotgun (WGS) entry which is preliminary data.</text>
</comment>
<dbReference type="EC" id="3.4.19.12" evidence="2"/>
<dbReference type="GO" id="GO:0005634">
    <property type="term" value="C:nucleus"/>
    <property type="evidence" value="ECO:0007669"/>
    <property type="project" value="TreeGrafter"/>
</dbReference>
<evidence type="ECO:0000313" key="9">
    <source>
        <dbReference type="Proteomes" id="UP000807353"/>
    </source>
</evidence>
<dbReference type="AlphaFoldDB" id="A0A9P5Y8M2"/>
<evidence type="ECO:0000256" key="5">
    <source>
        <dbReference type="ARBA" id="ARBA00022801"/>
    </source>
</evidence>
<sequence length="269" mass="30354">MQRDQDAVTEQFLKDAEGPDRPLIDAIIPISELRAEYAAGSPTFIKQIDWLESHGYKELRRAKGDGDCFYRSLAFAYVERIMQDSQPELGVGIALSILGPTLPMLARVGFDAVVYEDVYEIFVELLQSIIPDRKGNKLTSDQLLRRFQDPMVSFSIVSYLRLVTSAQLRLTKEEVEVFLFHPETGLPMVVERFCEQFVEPCGKDADHVQVEALCRALQLNVDVAYLDGRGNDDAVTFVHLRNSLDEKSEPLKLLYRPGHFDILIGPSSG</sequence>
<dbReference type="GO" id="GO:0071108">
    <property type="term" value="P:protein K48-linked deubiquitination"/>
    <property type="evidence" value="ECO:0007669"/>
    <property type="project" value="TreeGrafter"/>
</dbReference>
<dbReference type="Gene3D" id="3.30.200.60">
    <property type="entry name" value="Peptidase C65 Otubain, subdomain 1"/>
    <property type="match status" value="1"/>
</dbReference>
<keyword evidence="3" id="KW-0645">Protease</keyword>
<proteinExistence type="predicted"/>
<protein>
    <recommendedName>
        <fullName evidence="2">ubiquitinyl hydrolase 1</fullName>
        <ecNumber evidence="2">3.4.19.12</ecNumber>
    </recommendedName>
</protein>
<accession>A0A9P5Y8M2</accession>